<reference evidence="1" key="1">
    <citation type="submission" date="2013-07" db="EMBL/GenBank/DDBJ databases">
        <title>Sub-species coevolution in mutualistic symbiosis.</title>
        <authorList>
            <person name="Murfin K."/>
            <person name="Klassen J."/>
            <person name="Lee M."/>
            <person name="Forst S."/>
            <person name="Stock P."/>
            <person name="Goodrich-Blair H."/>
        </authorList>
    </citation>
    <scope>NUCLEOTIDE SEQUENCE [LARGE SCALE GENOMIC DNA]</scope>
    <source>
        <strain evidence="1">Oregonense</strain>
    </source>
</reference>
<name>A0A077NY09_XENBV</name>
<comment type="caution">
    <text evidence="1">The sequence shown here is derived from an EMBL/GenBank/DDBJ whole genome shotgun (WGS) entry which is preliminary data.</text>
</comment>
<organism evidence="1">
    <name type="scientific">Xenorhabdus bovienii str. oregonense</name>
    <dbReference type="NCBI Taxonomy" id="1398202"/>
    <lineage>
        <taxon>Bacteria</taxon>
        <taxon>Pseudomonadati</taxon>
        <taxon>Pseudomonadota</taxon>
        <taxon>Gammaproteobacteria</taxon>
        <taxon>Enterobacterales</taxon>
        <taxon>Morganellaceae</taxon>
        <taxon>Xenorhabdus</taxon>
    </lineage>
</organism>
<proteinExistence type="predicted"/>
<accession>A0A077NY09</accession>
<sequence length="40" mass="4690">MTSRMQYGNDAITELLYSELNEKMHINIIQQKNRTLSFSA</sequence>
<dbReference type="EMBL" id="CBSX010000171">
    <property type="protein sequence ID" value="CDH07052.1"/>
    <property type="molecule type" value="Genomic_DNA"/>
</dbReference>
<dbReference type="AlphaFoldDB" id="A0A077NY09"/>
<gene>
    <name evidence="1" type="ORF">XBO1_2520023</name>
</gene>
<dbReference type="Proteomes" id="UP000028483">
    <property type="component" value="Unassembled WGS sequence"/>
</dbReference>
<dbReference type="HOGENOM" id="CLU_3298777_0_0_6"/>
<protein>
    <submittedName>
        <fullName evidence="1">Uncharacterized protein</fullName>
    </submittedName>
</protein>
<evidence type="ECO:0000313" key="1">
    <source>
        <dbReference type="EMBL" id="CDH07052.1"/>
    </source>
</evidence>